<dbReference type="AlphaFoldDB" id="A0A7C4V5A0"/>
<dbReference type="EMBL" id="DRPZ01000106">
    <property type="protein sequence ID" value="HGY09187.1"/>
    <property type="molecule type" value="Genomic_DNA"/>
</dbReference>
<name>A0A7C4V5A0_9DEIN</name>
<accession>A0A7C4V5A0</accession>
<protein>
    <submittedName>
        <fullName evidence="1">Uncharacterized protein</fullName>
    </submittedName>
</protein>
<organism evidence="1">
    <name type="scientific">Oceanithermus profundus</name>
    <dbReference type="NCBI Taxonomy" id="187137"/>
    <lineage>
        <taxon>Bacteria</taxon>
        <taxon>Thermotogati</taxon>
        <taxon>Deinococcota</taxon>
        <taxon>Deinococci</taxon>
        <taxon>Thermales</taxon>
        <taxon>Thermaceae</taxon>
        <taxon>Oceanithermus</taxon>
    </lineage>
</organism>
<gene>
    <name evidence="1" type="ORF">ENK37_03910</name>
</gene>
<sequence length="364" mass="41579">MPARLMCAELELRFEPTNYNQGLLNVEPEKRCGRITGTATVRGADHLKEMYAYDVYDADGNYVETRYNEPFIDYVVEHANYTSLRFPWTGEEDMHRPDNAHDWDWSSYPEIPFFSWASSCVFDVGEHQVNTYYLVHPRHLTGNPRIDRRASSAGAPAAYTVHDNRFPGAVYDGARYCESDGQGGEACTEASARVGFSTAGYVDVLLAMDYDEWRFGFHPFAQTFDESVTLVDDEGTTLADDVLHLPEIIPRDRIRYCRPLRTNVFRRSDESYFDVEGVPPVFWTQNIELHKTDTGVWYPVVVEGVAPWPCYEPWDDAGDGIEGISRELREGTLEARGRLELNARSADLASSFKLFIDESVREER</sequence>
<dbReference type="Proteomes" id="UP000885759">
    <property type="component" value="Unassembled WGS sequence"/>
</dbReference>
<proteinExistence type="predicted"/>
<comment type="caution">
    <text evidence="1">The sequence shown here is derived from an EMBL/GenBank/DDBJ whole genome shotgun (WGS) entry which is preliminary data.</text>
</comment>
<reference evidence="1" key="1">
    <citation type="journal article" date="2020" name="mSystems">
        <title>Genome- and Community-Level Interaction Insights into Carbon Utilization and Element Cycling Functions of Hydrothermarchaeota in Hydrothermal Sediment.</title>
        <authorList>
            <person name="Zhou Z."/>
            <person name="Liu Y."/>
            <person name="Xu W."/>
            <person name="Pan J."/>
            <person name="Luo Z.H."/>
            <person name="Li M."/>
        </authorList>
    </citation>
    <scope>NUCLEOTIDE SEQUENCE [LARGE SCALE GENOMIC DNA]</scope>
    <source>
        <strain evidence="1">HyVt-570</strain>
    </source>
</reference>
<evidence type="ECO:0000313" key="1">
    <source>
        <dbReference type="EMBL" id="HGY09187.1"/>
    </source>
</evidence>